<evidence type="ECO:0000313" key="2">
    <source>
        <dbReference type="Proteomes" id="UP000317708"/>
    </source>
</evidence>
<comment type="caution">
    <text evidence="1">The sequence shown here is derived from an EMBL/GenBank/DDBJ whole genome shotgun (WGS) entry which is preliminary data.</text>
</comment>
<dbReference type="Pfam" id="PF09965">
    <property type="entry name" value="DUF2199"/>
    <property type="match status" value="1"/>
</dbReference>
<sequence length="302" mass="33018">MPGSVAIDLQVVWAGVRGLLGLLSISRGCRWDSRCRRRQACEGSPNPCHLLATVPQCQEKPRRLTVRRLTGPWPGQGSAAASSDQPYIGAARYEQVRLSVVDPPAEARKRASVTGRLREAKVIEMGESMGGKRGNGWQCATCGQQHQGLATVFGAPAPDVWMHASAAEREAGELTGDMCVLEVEGERHYFLRGHIEIPLVDAPGEVFSWSVWVSLSQESVQDIADHWDDPARASLPPMFGWLCNELPYDQPTTAIATHVHNRVPGVVPYIELNPSTDHPLVREQVSGISLHRLAEINKAVMG</sequence>
<organism evidence="1 2">
    <name type="scientific">Microcystis aeruginosa Ma_MB_S_20031200_S102</name>
    <dbReference type="NCBI Taxonomy" id="2486254"/>
    <lineage>
        <taxon>Bacteria</taxon>
        <taxon>Bacillati</taxon>
        <taxon>Cyanobacteriota</taxon>
        <taxon>Cyanophyceae</taxon>
        <taxon>Oscillatoriophycideae</taxon>
        <taxon>Chroococcales</taxon>
        <taxon>Microcystaceae</taxon>
        <taxon>Microcystis</taxon>
    </lineage>
</organism>
<dbReference type="EMBL" id="SFBI01000207">
    <property type="protein sequence ID" value="TRU30554.1"/>
    <property type="molecule type" value="Genomic_DNA"/>
</dbReference>
<name>A0A552E7X8_MICAE</name>
<accession>A0A552E7X8</accession>
<dbReference type="InterPro" id="IPR018697">
    <property type="entry name" value="DUF2199"/>
</dbReference>
<protein>
    <submittedName>
        <fullName evidence="1">DUF2199 domain-containing protein</fullName>
    </submittedName>
</protein>
<dbReference type="Proteomes" id="UP000317708">
    <property type="component" value="Unassembled WGS sequence"/>
</dbReference>
<evidence type="ECO:0000313" key="1">
    <source>
        <dbReference type="EMBL" id="TRU30554.1"/>
    </source>
</evidence>
<dbReference type="AlphaFoldDB" id="A0A552E7X8"/>
<gene>
    <name evidence="1" type="ORF">EWV92_21975</name>
</gene>
<proteinExistence type="predicted"/>
<reference evidence="1 2" key="1">
    <citation type="submission" date="2019-01" db="EMBL/GenBank/DDBJ databases">
        <title>Coherence of Microcystis species and biogeography revealed through population genomics.</title>
        <authorList>
            <person name="Perez-Carrascal O.M."/>
            <person name="Terrat Y."/>
            <person name="Giani A."/>
            <person name="Fortin N."/>
            <person name="Tromas N."/>
            <person name="Shapiro B.J."/>
        </authorList>
    </citation>
    <scope>NUCLEOTIDE SEQUENCE [LARGE SCALE GENOMIC DNA]</scope>
    <source>
        <strain evidence="1">Ma_MB_S_20031200_S102</strain>
    </source>
</reference>